<evidence type="ECO:0000259" key="2">
    <source>
        <dbReference type="PROSITE" id="PS50053"/>
    </source>
</evidence>
<feature type="region of interest" description="Disordered" evidence="1">
    <location>
        <begin position="247"/>
        <end position="278"/>
    </location>
</feature>
<dbReference type="OrthoDB" id="10265862at2759"/>
<dbReference type="GO" id="GO:0031514">
    <property type="term" value="C:motile cilium"/>
    <property type="evidence" value="ECO:0007669"/>
    <property type="project" value="TreeGrafter"/>
</dbReference>
<dbReference type="GO" id="GO:0001669">
    <property type="term" value="C:acrosomal vesicle"/>
    <property type="evidence" value="ECO:0007669"/>
    <property type="project" value="TreeGrafter"/>
</dbReference>
<accession>A0A2S2R1Q4</accession>
<name>A0A2S2R1Q4_9HEMI</name>
<dbReference type="PROSITE" id="PS50053">
    <property type="entry name" value="UBIQUITIN_2"/>
    <property type="match status" value="1"/>
</dbReference>
<dbReference type="Pfam" id="PF25805">
    <property type="entry name" value="IQUB"/>
    <property type="match status" value="1"/>
</dbReference>
<dbReference type="InterPro" id="IPR057887">
    <property type="entry name" value="IQUB_helical"/>
</dbReference>
<proteinExistence type="predicted"/>
<dbReference type="InterPro" id="IPR000626">
    <property type="entry name" value="Ubiquitin-like_dom"/>
</dbReference>
<gene>
    <name evidence="3" type="primary">IQUB</name>
    <name evidence="3" type="ORF">g.50729</name>
</gene>
<dbReference type="InterPro" id="IPR037695">
    <property type="entry name" value="IQUB"/>
</dbReference>
<reference evidence="3" key="1">
    <citation type="submission" date="2018-04" db="EMBL/GenBank/DDBJ databases">
        <title>Transcriptome assembly of Sipha flava.</title>
        <authorList>
            <person name="Scully E.D."/>
            <person name="Geib S.M."/>
            <person name="Palmer N.A."/>
            <person name="Koch K."/>
            <person name="Bradshaw J."/>
            <person name="Heng-Moss T."/>
            <person name="Sarath G."/>
        </authorList>
    </citation>
    <scope>NUCLEOTIDE SEQUENCE</scope>
</reference>
<evidence type="ECO:0000313" key="3">
    <source>
        <dbReference type="EMBL" id="MBY83916.1"/>
    </source>
</evidence>
<protein>
    <submittedName>
        <fullName evidence="3">IQ and ubiquitin-like domain-containing protein</fullName>
    </submittedName>
</protein>
<dbReference type="GO" id="GO:0060271">
    <property type="term" value="P:cilium assembly"/>
    <property type="evidence" value="ECO:0007669"/>
    <property type="project" value="TreeGrafter"/>
</dbReference>
<dbReference type="GO" id="GO:0030317">
    <property type="term" value="P:flagellated sperm motility"/>
    <property type="evidence" value="ECO:0007669"/>
    <property type="project" value="TreeGrafter"/>
</dbReference>
<dbReference type="PANTHER" id="PTHR21074">
    <property type="entry name" value="IQ AND UBIQUITIN-LIKE DOMAIN-CONTAINING PROTEIN"/>
    <property type="match status" value="1"/>
</dbReference>
<dbReference type="EMBL" id="GGMS01014713">
    <property type="protein sequence ID" value="MBY83916.1"/>
    <property type="molecule type" value="Transcribed_RNA"/>
</dbReference>
<dbReference type="AlphaFoldDB" id="A0A2S2R1Q4"/>
<organism evidence="3">
    <name type="scientific">Sipha flava</name>
    <name type="common">yellow sugarcane aphid</name>
    <dbReference type="NCBI Taxonomy" id="143950"/>
    <lineage>
        <taxon>Eukaryota</taxon>
        <taxon>Metazoa</taxon>
        <taxon>Ecdysozoa</taxon>
        <taxon>Arthropoda</taxon>
        <taxon>Hexapoda</taxon>
        <taxon>Insecta</taxon>
        <taxon>Pterygota</taxon>
        <taxon>Neoptera</taxon>
        <taxon>Paraneoptera</taxon>
        <taxon>Hemiptera</taxon>
        <taxon>Sternorrhyncha</taxon>
        <taxon>Aphidomorpha</taxon>
        <taxon>Aphidoidea</taxon>
        <taxon>Aphididae</taxon>
        <taxon>Sipha</taxon>
    </lineage>
</organism>
<feature type="domain" description="Ubiquitin-like" evidence="2">
    <location>
        <begin position="20"/>
        <end position="96"/>
    </location>
</feature>
<sequence length="682" mass="77534">MSGRSLDAGNDGRRGGDEMVTVRFRTDADGETLTRAFHVTADVAAVRSELRRWLDADDPSTVTVERDGRSLRDEQTLKELGATSLGTFEVRVRGEGITRRRWPGAAAYYLPAVDVIAVNVAGGYRRALVVEIERRSCRKPWLGGYRDAAAGKTYHHAAAQTDFRPKAYASTVQADGRTQTCADKGTVARVARYAATQTRSVDRDDRGCRRLMARPYRSYQSRLPDGDALLAAVVTVQRAFRRMVVRNRQPSVRSSREKTAASPSPPPPPPRTTTGQSSKAVVTALESKQQHFCSLYTMIGKWWKRERQRIKGIEAEHARTAAQMNLLKNEIKFLLEMEKQRLELKYELNKHDDLTFLNKTSKPRMFKTRAGKLLTVDTVGNQKARVLRDIYVELQATAAEEPVCGPDRRAAVLGRLRATVAASEYKYKDDLLAAVTMETDMTAMRAGERNVRGARSRIEQLFRHFIRQPDVNPETDAYYRPSERRVLNVYTCIRCKRNLAATDFSLESRVNRTNVCANCEWTEQVGHKRIDMAPYRRMLKALRRDEMQVAAYGSECFLMQPTEVYRLVSIVWKERSAIGDRGHLNGLRLVRWRQNEAWSPWNCVLLTRAEAEAHCRLDGDPADCYDPRFVQWVATRHMMARLQFANLVQAVKSRAAAGSKRAKPLSKNWKSVADRFNINTRR</sequence>
<dbReference type="PANTHER" id="PTHR21074:SF0">
    <property type="entry name" value="IQ AND UBIQUITIN-LIKE DOMAIN-CONTAINING PROTEIN"/>
    <property type="match status" value="1"/>
</dbReference>
<evidence type="ECO:0000256" key="1">
    <source>
        <dbReference type="SAM" id="MobiDB-lite"/>
    </source>
</evidence>